<dbReference type="EMBL" id="LKAM01000001">
    <property type="protein sequence ID" value="KUM51112.1"/>
    <property type="molecule type" value="Genomic_DNA"/>
</dbReference>
<name>A0A117NJ69_PICGL</name>
<reference evidence="1" key="1">
    <citation type="journal article" date="2015" name="Genome Biol. Evol.">
        <title>Organellar Genomes of White Spruce (Picea glauca): Assembly and Annotation.</title>
        <authorList>
            <person name="Jackman S.D."/>
            <person name="Warren R.L."/>
            <person name="Gibb E.A."/>
            <person name="Vandervalk B.P."/>
            <person name="Mohamadi H."/>
            <person name="Chu J."/>
            <person name="Raymond A."/>
            <person name="Pleasance S."/>
            <person name="Coope R."/>
            <person name="Wildung M.R."/>
            <person name="Ritland C.E."/>
            <person name="Bousquet J."/>
            <person name="Jones S.J."/>
            <person name="Bohlmann J."/>
            <person name="Birol I."/>
        </authorList>
    </citation>
    <scope>NUCLEOTIDE SEQUENCE [LARGE SCALE GENOMIC DNA]</scope>
    <source>
        <tissue evidence="1">Flushing bud</tissue>
    </source>
</reference>
<gene>
    <name evidence="1" type="ORF">ABT39_MTgene958</name>
</gene>
<organism evidence="1">
    <name type="scientific">Picea glauca</name>
    <name type="common">White spruce</name>
    <name type="synonym">Pinus glauca</name>
    <dbReference type="NCBI Taxonomy" id="3330"/>
    <lineage>
        <taxon>Eukaryota</taxon>
        <taxon>Viridiplantae</taxon>
        <taxon>Streptophyta</taxon>
        <taxon>Embryophyta</taxon>
        <taxon>Tracheophyta</taxon>
        <taxon>Spermatophyta</taxon>
        <taxon>Pinopsida</taxon>
        <taxon>Pinidae</taxon>
        <taxon>Conifers I</taxon>
        <taxon>Pinales</taxon>
        <taxon>Pinaceae</taxon>
        <taxon>Picea</taxon>
    </lineage>
</organism>
<evidence type="ECO:0000313" key="1">
    <source>
        <dbReference type="EMBL" id="KUM51112.1"/>
    </source>
</evidence>
<sequence length="67" mass="7172">MNPLQMSRLVTSPLSMSSLVTSSLSMCNIVTFADGDSFPSSAIQFSDDRFCSKLSLIISITSTLSFG</sequence>
<keyword evidence="1" id="KW-0496">Mitochondrion</keyword>
<dbReference type="AlphaFoldDB" id="A0A117NJ69"/>
<comment type="caution">
    <text evidence="1">The sequence shown here is derived from an EMBL/GenBank/DDBJ whole genome shotgun (WGS) entry which is preliminary data.</text>
</comment>
<geneLocation type="mitochondrion" evidence="1"/>
<accession>A0A117NJ69</accession>
<protein>
    <submittedName>
        <fullName evidence="1">Uncharacterized protein</fullName>
    </submittedName>
</protein>
<proteinExistence type="predicted"/>